<dbReference type="PANTHER" id="PTHR44329">
    <property type="entry name" value="SERINE/THREONINE-PROTEIN KINASE TNNI3K-RELATED"/>
    <property type="match status" value="1"/>
</dbReference>
<feature type="compositionally biased region" description="Low complexity" evidence="5">
    <location>
        <begin position="145"/>
        <end position="159"/>
    </location>
</feature>
<dbReference type="Gene3D" id="1.10.510.10">
    <property type="entry name" value="Transferase(Phosphotransferase) domain 1"/>
    <property type="match status" value="1"/>
</dbReference>
<evidence type="ECO:0000256" key="5">
    <source>
        <dbReference type="SAM" id="MobiDB-lite"/>
    </source>
</evidence>
<feature type="domain" description="Protein kinase" evidence="6">
    <location>
        <begin position="203"/>
        <end position="482"/>
    </location>
</feature>
<keyword evidence="3" id="KW-0418">Kinase</keyword>
<evidence type="ECO:0000256" key="1">
    <source>
        <dbReference type="ARBA" id="ARBA00022679"/>
    </source>
</evidence>
<dbReference type="Pfam" id="PF07714">
    <property type="entry name" value="PK_Tyr_Ser-Thr"/>
    <property type="match status" value="1"/>
</dbReference>
<dbReference type="PANTHER" id="PTHR44329:SF288">
    <property type="entry name" value="MITOGEN-ACTIVATED PROTEIN KINASE KINASE KINASE 20"/>
    <property type="match status" value="1"/>
</dbReference>
<protein>
    <recommendedName>
        <fullName evidence="6">Protein kinase domain-containing protein</fullName>
    </recommendedName>
</protein>
<feature type="region of interest" description="Disordered" evidence="5">
    <location>
        <begin position="136"/>
        <end position="164"/>
    </location>
</feature>
<dbReference type="InterPro" id="IPR011009">
    <property type="entry name" value="Kinase-like_dom_sf"/>
</dbReference>
<accession>A0A7R9WTW5</accession>
<dbReference type="InterPro" id="IPR001245">
    <property type="entry name" value="Ser-Thr/Tyr_kinase_cat_dom"/>
</dbReference>
<feature type="region of interest" description="Disordered" evidence="5">
    <location>
        <begin position="69"/>
        <end position="117"/>
    </location>
</feature>
<keyword evidence="4" id="KW-0067">ATP-binding</keyword>
<evidence type="ECO:0000256" key="2">
    <source>
        <dbReference type="ARBA" id="ARBA00022741"/>
    </source>
</evidence>
<dbReference type="GO" id="GO:0004674">
    <property type="term" value="F:protein serine/threonine kinase activity"/>
    <property type="evidence" value="ECO:0007669"/>
    <property type="project" value="TreeGrafter"/>
</dbReference>
<feature type="compositionally biased region" description="Basic and acidic residues" evidence="5">
    <location>
        <begin position="69"/>
        <end position="80"/>
    </location>
</feature>
<dbReference type="EMBL" id="HBEF01008108">
    <property type="protein sequence ID" value="CAD8333004.1"/>
    <property type="molecule type" value="Transcribed_RNA"/>
</dbReference>
<organism evidence="7">
    <name type="scientific">Craspedostauros australis</name>
    <dbReference type="NCBI Taxonomy" id="1486917"/>
    <lineage>
        <taxon>Eukaryota</taxon>
        <taxon>Sar</taxon>
        <taxon>Stramenopiles</taxon>
        <taxon>Ochrophyta</taxon>
        <taxon>Bacillariophyta</taxon>
        <taxon>Bacillariophyceae</taxon>
        <taxon>Bacillariophycidae</taxon>
        <taxon>Naviculales</taxon>
        <taxon>Naviculaceae</taxon>
        <taxon>Craspedostauros</taxon>
    </lineage>
</organism>
<dbReference type="GO" id="GO:0005524">
    <property type="term" value="F:ATP binding"/>
    <property type="evidence" value="ECO:0007669"/>
    <property type="project" value="UniProtKB-KW"/>
</dbReference>
<evidence type="ECO:0000259" key="6">
    <source>
        <dbReference type="PROSITE" id="PS50011"/>
    </source>
</evidence>
<dbReference type="Gene3D" id="3.30.200.20">
    <property type="entry name" value="Phosphorylase Kinase, domain 1"/>
    <property type="match status" value="1"/>
</dbReference>
<evidence type="ECO:0000256" key="3">
    <source>
        <dbReference type="ARBA" id="ARBA00022777"/>
    </source>
</evidence>
<proteinExistence type="predicted"/>
<dbReference type="InterPro" id="IPR051681">
    <property type="entry name" value="Ser/Thr_Kinases-Pseudokinases"/>
</dbReference>
<keyword evidence="1" id="KW-0808">Transferase</keyword>
<feature type="region of interest" description="Disordered" evidence="5">
    <location>
        <begin position="1"/>
        <end position="32"/>
    </location>
</feature>
<sequence length="512" mass="57408">MPHHAMLARTHIARTANNGHSTIPPHPPDDRRIVMKPTAIEFLVHVSLAAAVASVTNLAKAGLVQDTSRQELHKRNHSADDPTLTQQLDSRQKHRMNSKSASYDDFTNRHQDVSRSEHIPRKVSAAVGKNIYKDITQNNGIRPHNSNGDGSNISNNNNGVAIKSGNDNQRLELAGPTQSAVRHARAGKFSVTGAQLTLKWRQLRHVEYLTDGGNSWVHTAIFNGKPVVVKTLKPECQDVVVAINEIESEVAIHARLNHLNVVELIGAGTTSKGVRFVVLERLDGGSLTQLLGYDTRIRDRRRRFWKKKSIAYVDVLRYARSIASAMRYCHEDAVPGSTVLHRDLKPDNIGFALDGTLKVFDFGLARLLENSNAKTDEKYSMSGETGSLRYMAPEVARSFPYNYKADVYSFGVILWEMNAGKKPFADYDRDTFYDSVIHGGERMKCNKKWPEELSDLITACWHENPDLRPSFAEIIDKIDALLEHEKDGSTGTKSKNPFRRITGIIDRRSAWF</sequence>
<evidence type="ECO:0000313" key="7">
    <source>
        <dbReference type="EMBL" id="CAD8333004.1"/>
    </source>
</evidence>
<name>A0A7R9WTW5_9STRA</name>
<reference evidence="7" key="1">
    <citation type="submission" date="2021-01" db="EMBL/GenBank/DDBJ databases">
        <authorList>
            <person name="Corre E."/>
            <person name="Pelletier E."/>
            <person name="Niang G."/>
            <person name="Scheremetjew M."/>
            <person name="Finn R."/>
            <person name="Kale V."/>
            <person name="Holt S."/>
            <person name="Cochrane G."/>
            <person name="Meng A."/>
            <person name="Brown T."/>
            <person name="Cohen L."/>
        </authorList>
    </citation>
    <scope>NUCLEOTIDE SEQUENCE</scope>
    <source>
        <strain evidence="7">CCMP3328</strain>
    </source>
</reference>
<dbReference type="SUPFAM" id="SSF56112">
    <property type="entry name" value="Protein kinase-like (PK-like)"/>
    <property type="match status" value="1"/>
</dbReference>
<dbReference type="InterPro" id="IPR000719">
    <property type="entry name" value="Prot_kinase_dom"/>
</dbReference>
<keyword evidence="2" id="KW-0547">Nucleotide-binding</keyword>
<feature type="compositionally biased region" description="Basic and acidic residues" evidence="5">
    <location>
        <begin position="106"/>
        <end position="117"/>
    </location>
</feature>
<evidence type="ECO:0000256" key="4">
    <source>
        <dbReference type="ARBA" id="ARBA00022840"/>
    </source>
</evidence>
<dbReference type="SMART" id="SM00220">
    <property type="entry name" value="S_TKc"/>
    <property type="match status" value="1"/>
</dbReference>
<dbReference type="PROSITE" id="PS50011">
    <property type="entry name" value="PROTEIN_KINASE_DOM"/>
    <property type="match status" value="1"/>
</dbReference>
<gene>
    <name evidence="7" type="ORF">CAUS1442_LOCUS5105</name>
</gene>
<dbReference type="AlphaFoldDB" id="A0A7R9WTW5"/>